<dbReference type="EMBL" id="LR796156">
    <property type="protein sequence ID" value="CAB4122000.1"/>
    <property type="molecule type" value="Genomic_DNA"/>
</dbReference>
<evidence type="ECO:0000313" key="1">
    <source>
        <dbReference type="EMBL" id="CAB4122000.1"/>
    </source>
</evidence>
<proteinExistence type="predicted"/>
<protein>
    <submittedName>
        <fullName evidence="1">Uncharacterized protein</fullName>
    </submittedName>
</protein>
<accession>A0A6J5KPD5</accession>
<reference evidence="1" key="1">
    <citation type="submission" date="2020-04" db="EMBL/GenBank/DDBJ databases">
        <authorList>
            <person name="Chiriac C."/>
            <person name="Salcher M."/>
            <person name="Ghai R."/>
            <person name="Kavagutti S V."/>
        </authorList>
    </citation>
    <scope>NUCLEOTIDE SEQUENCE</scope>
</reference>
<gene>
    <name evidence="1" type="ORF">UFOVP20_39</name>
</gene>
<name>A0A6J5KPD5_9CAUD</name>
<organism evidence="1">
    <name type="scientific">uncultured Caudovirales phage</name>
    <dbReference type="NCBI Taxonomy" id="2100421"/>
    <lineage>
        <taxon>Viruses</taxon>
        <taxon>Duplodnaviria</taxon>
        <taxon>Heunggongvirae</taxon>
        <taxon>Uroviricota</taxon>
        <taxon>Caudoviricetes</taxon>
        <taxon>Peduoviridae</taxon>
        <taxon>Maltschvirus</taxon>
        <taxon>Maltschvirus maltsch</taxon>
    </lineage>
</organism>
<sequence length="144" mass="16435">MTDKDLFAQLLGYFESQTKSIMVDSFINQLKMRVASCSEKVTDKDKFLDHWTPTLGAEEALAAWENKQIAPGRQASMVMGDIQPYISQIDGSVINSRSQHRTHLRNNKCIEIGNEVQKPTAQMPTYDKQLKQRIIDVTNKRLGY</sequence>